<dbReference type="Gene3D" id="3.40.50.12780">
    <property type="entry name" value="N-terminal domain of ligase-like"/>
    <property type="match status" value="1"/>
</dbReference>
<dbReference type="PANTHER" id="PTHR43107:SF15">
    <property type="entry name" value="FATTY ACID TRANSPORT PROTEIN 3, ISOFORM A"/>
    <property type="match status" value="1"/>
</dbReference>
<evidence type="ECO:0000256" key="4">
    <source>
        <dbReference type="ARBA" id="ARBA00022840"/>
    </source>
</evidence>
<dbReference type="InterPro" id="IPR042099">
    <property type="entry name" value="ANL_N_sf"/>
</dbReference>
<keyword evidence="5" id="KW-1133">Transmembrane helix</keyword>
<keyword evidence="2" id="KW-0436">Ligase</keyword>
<dbReference type="GO" id="GO:0005886">
    <property type="term" value="C:plasma membrane"/>
    <property type="evidence" value="ECO:0007669"/>
    <property type="project" value="TreeGrafter"/>
</dbReference>
<comment type="caution">
    <text evidence="6">The sequence shown here is derived from an EMBL/GenBank/DDBJ whole genome shotgun (WGS) entry which is preliminary data.</text>
</comment>
<evidence type="ECO:0000256" key="3">
    <source>
        <dbReference type="ARBA" id="ARBA00022741"/>
    </source>
</evidence>
<dbReference type="AlphaFoldDB" id="A0A3S5BLT8"/>
<dbReference type="EMBL" id="CAAALY010004015">
    <property type="protein sequence ID" value="VEL08459.1"/>
    <property type="molecule type" value="Genomic_DNA"/>
</dbReference>
<evidence type="ECO:0000256" key="1">
    <source>
        <dbReference type="ARBA" id="ARBA00006432"/>
    </source>
</evidence>
<comment type="similarity">
    <text evidence="1">Belongs to the ATP-dependent AMP-binding enzyme family.</text>
</comment>
<reference evidence="6" key="1">
    <citation type="submission" date="2018-11" db="EMBL/GenBank/DDBJ databases">
        <authorList>
            <consortium name="Pathogen Informatics"/>
        </authorList>
    </citation>
    <scope>NUCLEOTIDE SEQUENCE</scope>
</reference>
<feature type="transmembrane region" description="Helical" evidence="5">
    <location>
        <begin position="27"/>
        <end position="46"/>
    </location>
</feature>
<dbReference type="OrthoDB" id="288590at2759"/>
<dbReference type="GO" id="GO:0004467">
    <property type="term" value="F:long-chain fatty acid-CoA ligase activity"/>
    <property type="evidence" value="ECO:0007669"/>
    <property type="project" value="TreeGrafter"/>
</dbReference>
<name>A0A3S5BLT8_9PLAT</name>
<keyword evidence="5" id="KW-0812">Transmembrane</keyword>
<dbReference type="GO" id="GO:0005324">
    <property type="term" value="F:long-chain fatty acid transmembrane transporter activity"/>
    <property type="evidence" value="ECO:0007669"/>
    <property type="project" value="TreeGrafter"/>
</dbReference>
<keyword evidence="3" id="KW-0547">Nucleotide-binding</keyword>
<evidence type="ECO:0008006" key="8">
    <source>
        <dbReference type="Google" id="ProtNLM"/>
    </source>
</evidence>
<evidence type="ECO:0000313" key="6">
    <source>
        <dbReference type="EMBL" id="VEL08459.1"/>
    </source>
</evidence>
<dbReference type="Proteomes" id="UP000784294">
    <property type="component" value="Unassembled WGS sequence"/>
</dbReference>
<keyword evidence="4" id="KW-0067">ATP-binding</keyword>
<dbReference type="PANTHER" id="PTHR43107">
    <property type="entry name" value="LONG-CHAIN FATTY ACID TRANSPORT PROTEIN"/>
    <property type="match status" value="1"/>
</dbReference>
<evidence type="ECO:0000256" key="5">
    <source>
        <dbReference type="SAM" id="Phobius"/>
    </source>
</evidence>
<dbReference type="GO" id="GO:0005524">
    <property type="term" value="F:ATP binding"/>
    <property type="evidence" value="ECO:0007669"/>
    <property type="project" value="UniProtKB-KW"/>
</dbReference>
<dbReference type="SUPFAM" id="SSF56801">
    <property type="entry name" value="Acetyl-CoA synthetase-like"/>
    <property type="match status" value="1"/>
</dbReference>
<protein>
    <recommendedName>
        <fullName evidence="8">AMP-dependent synthetase/ligase domain-containing protein</fullName>
    </recommendedName>
</protein>
<organism evidence="6 7">
    <name type="scientific">Protopolystoma xenopodis</name>
    <dbReference type="NCBI Taxonomy" id="117903"/>
    <lineage>
        <taxon>Eukaryota</taxon>
        <taxon>Metazoa</taxon>
        <taxon>Spiralia</taxon>
        <taxon>Lophotrochozoa</taxon>
        <taxon>Platyhelminthes</taxon>
        <taxon>Monogenea</taxon>
        <taxon>Polyopisthocotylea</taxon>
        <taxon>Polystomatidea</taxon>
        <taxon>Polystomatidae</taxon>
        <taxon>Protopolystoma</taxon>
    </lineage>
</organism>
<keyword evidence="5" id="KW-0472">Membrane</keyword>
<sequence length="76" mass="8595">MTRFIALSAGARYMIGLSRDDILYTPLPLYHTAGGLIGVGQLVFFGNQQVIRRKFSASQFWTDCIKYKVTFKSLSE</sequence>
<dbReference type="GO" id="GO:0044539">
    <property type="term" value="P:long-chain fatty acid import into cell"/>
    <property type="evidence" value="ECO:0007669"/>
    <property type="project" value="TreeGrafter"/>
</dbReference>
<evidence type="ECO:0000256" key="2">
    <source>
        <dbReference type="ARBA" id="ARBA00022598"/>
    </source>
</evidence>
<accession>A0A3S5BLT8</accession>
<dbReference type="GO" id="GO:0005789">
    <property type="term" value="C:endoplasmic reticulum membrane"/>
    <property type="evidence" value="ECO:0007669"/>
    <property type="project" value="TreeGrafter"/>
</dbReference>
<evidence type="ECO:0000313" key="7">
    <source>
        <dbReference type="Proteomes" id="UP000784294"/>
    </source>
</evidence>
<proteinExistence type="inferred from homology"/>
<gene>
    <name evidence="6" type="ORF">PXEA_LOCUS1899</name>
</gene>
<keyword evidence="7" id="KW-1185">Reference proteome</keyword>